<dbReference type="OrthoDB" id="1933717at2759"/>
<name>A0A8I2Z4Z1_VERLO</name>
<accession>A0A8I2Z4Z1</accession>
<dbReference type="Proteomes" id="UP000689129">
    <property type="component" value="Unassembled WGS sequence"/>
</dbReference>
<gene>
    <name evidence="1" type="ORF">HYQ45_017360</name>
</gene>
<evidence type="ECO:0000313" key="2">
    <source>
        <dbReference type="Proteomes" id="UP000689129"/>
    </source>
</evidence>
<dbReference type="EMBL" id="JAEMWZ010000569">
    <property type="protein sequence ID" value="KAG7110945.1"/>
    <property type="molecule type" value="Genomic_DNA"/>
</dbReference>
<proteinExistence type="predicted"/>
<organism evidence="1 2">
    <name type="scientific">Verticillium longisporum</name>
    <name type="common">Verticillium dahliae var. longisporum</name>
    <dbReference type="NCBI Taxonomy" id="100787"/>
    <lineage>
        <taxon>Eukaryota</taxon>
        <taxon>Fungi</taxon>
        <taxon>Dikarya</taxon>
        <taxon>Ascomycota</taxon>
        <taxon>Pezizomycotina</taxon>
        <taxon>Sordariomycetes</taxon>
        <taxon>Hypocreomycetidae</taxon>
        <taxon>Glomerellales</taxon>
        <taxon>Plectosphaerellaceae</taxon>
        <taxon>Verticillium</taxon>
    </lineage>
</organism>
<evidence type="ECO:0000313" key="1">
    <source>
        <dbReference type="EMBL" id="KAG7110945.1"/>
    </source>
</evidence>
<comment type="caution">
    <text evidence="1">The sequence shown here is derived from an EMBL/GenBank/DDBJ whole genome shotgun (WGS) entry which is preliminary data.</text>
</comment>
<reference evidence="1" key="1">
    <citation type="journal article" date="2021" name="Mol. Plant Pathol.">
        <title>A 20-kb lineage-specific genomic region tames virulence in pathogenic amphidiploid Verticillium longisporum.</title>
        <authorList>
            <person name="Harting R."/>
            <person name="Starke J."/>
            <person name="Kusch H."/>
            <person name="Poggeler S."/>
            <person name="Maurus I."/>
            <person name="Schluter R."/>
            <person name="Landesfeind M."/>
            <person name="Bulla I."/>
            <person name="Nowrousian M."/>
            <person name="de Jonge R."/>
            <person name="Stahlhut G."/>
            <person name="Hoff K.J."/>
            <person name="Asshauer K.P."/>
            <person name="Thurmer A."/>
            <person name="Stanke M."/>
            <person name="Daniel R."/>
            <person name="Morgenstern B."/>
            <person name="Thomma B.P.H.J."/>
            <person name="Kronstad J.W."/>
            <person name="Braus-Stromeyer S.A."/>
            <person name="Braus G.H."/>
        </authorList>
    </citation>
    <scope>NUCLEOTIDE SEQUENCE</scope>
    <source>
        <strain evidence="1">Vl32</strain>
    </source>
</reference>
<dbReference type="AlphaFoldDB" id="A0A8I2Z4Z1"/>
<protein>
    <submittedName>
        <fullName evidence="1">Uncharacterized protein</fullName>
    </submittedName>
</protein>
<sequence>MAQHLPYYLAYSTRTEPGWPDYPYHWWIVLTGRRRNVVEKAATDLAVEFPKTEFVARTSDIPSSDDTAALWADLVVRGVSVDVLVLNAASMGPSEPIISADVDGLWSEFVTNEGFEEKKSNLVYLASAVTHMPGMDVAVPAYFLTKTVGQLLLQTIADAADPQKFQVNIFHPGTILSEGAMNAGMTADSLPFDDIKLPSDYGVWAAIKEAEFLHDHG</sequence>